<dbReference type="Proteomes" id="UP001167160">
    <property type="component" value="Unassembled WGS sequence"/>
</dbReference>
<feature type="domain" description="Putative Flp pilus-assembly TadG-like N-terminal" evidence="2">
    <location>
        <begin position="8"/>
        <end position="54"/>
    </location>
</feature>
<gene>
    <name evidence="3" type="ORF">M1E25_10085</name>
</gene>
<name>A0ABT0X7E5_9ACTN</name>
<dbReference type="NCBIfam" id="TIGR03816">
    <property type="entry name" value="tadE_like_DECH"/>
    <property type="match status" value="1"/>
</dbReference>
<dbReference type="InterPro" id="IPR028087">
    <property type="entry name" value="Tad_N"/>
</dbReference>
<reference evidence="3" key="1">
    <citation type="journal article" date="2023" name="Int. J. Syst. Evol. Microbiol.">
        <title>Streptomyces meridianus sp. nov. isolated from brackish water of the Tagus estuary in Alcochete, Portugal.</title>
        <authorList>
            <person name="Santos J.D.N."/>
            <person name="Klimek D."/>
            <person name="Calusinska M."/>
            <person name="Lobo Da Cunha A."/>
            <person name="Catita J."/>
            <person name="Goncalves H."/>
            <person name="Gonzalez I."/>
            <person name="Reyes F."/>
            <person name="Lage O.M."/>
        </authorList>
    </citation>
    <scope>NUCLEOTIDE SEQUENCE</scope>
    <source>
        <strain evidence="3">MTZ3.1</strain>
    </source>
</reference>
<keyword evidence="4" id="KW-1185">Reference proteome</keyword>
<dbReference type="EMBL" id="JAMQGM010000021">
    <property type="protein sequence ID" value="MCM2577699.1"/>
    <property type="molecule type" value="Genomic_DNA"/>
</dbReference>
<accession>A0ABT0X7E5</accession>
<evidence type="ECO:0000313" key="3">
    <source>
        <dbReference type="EMBL" id="MCM2577699.1"/>
    </source>
</evidence>
<proteinExistence type="predicted"/>
<dbReference type="RefSeq" id="WP_251412892.1">
    <property type="nucleotide sequence ID" value="NZ_JAMQGM010000021.1"/>
</dbReference>
<feature type="region of interest" description="Disordered" evidence="1">
    <location>
        <begin position="108"/>
        <end position="134"/>
    </location>
</feature>
<evidence type="ECO:0000313" key="4">
    <source>
        <dbReference type="Proteomes" id="UP001167160"/>
    </source>
</evidence>
<evidence type="ECO:0000256" key="1">
    <source>
        <dbReference type="SAM" id="MobiDB-lite"/>
    </source>
</evidence>
<organism evidence="3 4">
    <name type="scientific">Streptomyces meridianus</name>
    <dbReference type="NCBI Taxonomy" id="2938945"/>
    <lineage>
        <taxon>Bacteria</taxon>
        <taxon>Bacillati</taxon>
        <taxon>Actinomycetota</taxon>
        <taxon>Actinomycetes</taxon>
        <taxon>Kitasatosporales</taxon>
        <taxon>Streptomycetaceae</taxon>
        <taxon>Streptomyces</taxon>
    </lineage>
</organism>
<dbReference type="InterPro" id="IPR021202">
    <property type="entry name" value="Rv3654c-like"/>
</dbReference>
<sequence length="134" mass="13528">MNRHGDRGSATVWTAALAAGLCVVFAAVLGMGQAVLSRHRAGGAADLAALAAADHAVQGAAVACREAGRVARAQAVRLVECTVSGEIADVTAEATWGPYAAQVRARAGPAGSGLSAPRAGTFRREQPVSREAPR</sequence>
<feature type="compositionally biased region" description="Basic and acidic residues" evidence="1">
    <location>
        <begin position="122"/>
        <end position="134"/>
    </location>
</feature>
<dbReference type="Pfam" id="PF13400">
    <property type="entry name" value="Tad"/>
    <property type="match status" value="1"/>
</dbReference>
<comment type="caution">
    <text evidence="3">The sequence shown here is derived from an EMBL/GenBank/DDBJ whole genome shotgun (WGS) entry which is preliminary data.</text>
</comment>
<evidence type="ECO:0000259" key="2">
    <source>
        <dbReference type="Pfam" id="PF13400"/>
    </source>
</evidence>
<protein>
    <submittedName>
        <fullName evidence="3">Flp pilus-assembly TadE/G-like family protein</fullName>
    </submittedName>
</protein>